<evidence type="ECO:0000313" key="2">
    <source>
        <dbReference type="EMBL" id="PUZ46554.1"/>
    </source>
</evidence>
<keyword evidence="3" id="KW-1185">Reference proteome</keyword>
<dbReference type="AlphaFoldDB" id="A0A2T7CT96"/>
<dbReference type="EMBL" id="CM009755">
    <property type="protein sequence ID" value="PUZ46554.1"/>
    <property type="molecule type" value="Genomic_DNA"/>
</dbReference>
<gene>
    <name evidence="2" type="ORF">GQ55_7G087700</name>
</gene>
<name>A0A2T7CT96_9POAL</name>
<feature type="region of interest" description="Disordered" evidence="1">
    <location>
        <begin position="44"/>
        <end position="80"/>
    </location>
</feature>
<sequence>MFMQIQSKYGGSSKVMLRNQSVAETTFGKMSGLIGSFITYPKKDESREPLRRQTSNTDLRARGSDGSTSMPSLMKNASVSSDMSDLASQCSGHSVRRTSSWCFDEKVLIQSLYKKSITDRLGEAHDYLHRCIHVK</sequence>
<protein>
    <submittedName>
        <fullName evidence="2">Uncharacterized protein</fullName>
    </submittedName>
</protein>
<organism evidence="2 3">
    <name type="scientific">Panicum hallii var. hallii</name>
    <dbReference type="NCBI Taxonomy" id="1504633"/>
    <lineage>
        <taxon>Eukaryota</taxon>
        <taxon>Viridiplantae</taxon>
        <taxon>Streptophyta</taxon>
        <taxon>Embryophyta</taxon>
        <taxon>Tracheophyta</taxon>
        <taxon>Spermatophyta</taxon>
        <taxon>Magnoliopsida</taxon>
        <taxon>Liliopsida</taxon>
        <taxon>Poales</taxon>
        <taxon>Poaceae</taxon>
        <taxon>PACMAD clade</taxon>
        <taxon>Panicoideae</taxon>
        <taxon>Panicodae</taxon>
        <taxon>Paniceae</taxon>
        <taxon>Panicinae</taxon>
        <taxon>Panicum</taxon>
        <taxon>Panicum sect. Panicum</taxon>
    </lineage>
</organism>
<dbReference type="STRING" id="1504633.A0A2T7CT96"/>
<dbReference type="OrthoDB" id="1744669at2759"/>
<evidence type="ECO:0000256" key="1">
    <source>
        <dbReference type="SAM" id="MobiDB-lite"/>
    </source>
</evidence>
<evidence type="ECO:0000313" key="3">
    <source>
        <dbReference type="Proteomes" id="UP000244336"/>
    </source>
</evidence>
<dbReference type="Proteomes" id="UP000244336">
    <property type="component" value="Chromosome 7"/>
</dbReference>
<reference evidence="2 3" key="1">
    <citation type="submission" date="2018-04" db="EMBL/GenBank/DDBJ databases">
        <title>WGS assembly of Panicum hallii var. hallii HAL2.</title>
        <authorList>
            <person name="Lovell J."/>
            <person name="Jenkins J."/>
            <person name="Lowry D."/>
            <person name="Mamidi S."/>
            <person name="Sreedasyam A."/>
            <person name="Weng X."/>
            <person name="Barry K."/>
            <person name="Bonette J."/>
            <person name="Campitelli B."/>
            <person name="Daum C."/>
            <person name="Gordon S."/>
            <person name="Gould B."/>
            <person name="Lipzen A."/>
            <person name="MacQueen A."/>
            <person name="Palacio-Mejia J."/>
            <person name="Plott C."/>
            <person name="Shakirov E."/>
            <person name="Shu S."/>
            <person name="Yoshinaga Y."/>
            <person name="Zane M."/>
            <person name="Rokhsar D."/>
            <person name="Grimwood J."/>
            <person name="Schmutz J."/>
            <person name="Juenger T."/>
        </authorList>
    </citation>
    <scope>NUCLEOTIDE SEQUENCE [LARGE SCALE GENOMIC DNA]</scope>
    <source>
        <strain evidence="3">cv. HAL2</strain>
    </source>
</reference>
<accession>A0A2T7CT96</accession>
<dbReference type="Gramene" id="PUZ46554">
    <property type="protein sequence ID" value="PUZ46554"/>
    <property type="gene ID" value="GQ55_7G087700"/>
</dbReference>
<proteinExistence type="predicted"/>
<feature type="compositionally biased region" description="Polar residues" evidence="1">
    <location>
        <begin position="65"/>
        <end position="80"/>
    </location>
</feature>